<name>A0A3P7JXE0_STRVU</name>
<evidence type="ECO:0000256" key="4">
    <source>
        <dbReference type="ARBA" id="ARBA00022729"/>
    </source>
</evidence>
<accession>A0A3P7JXE0</accession>
<organism evidence="8 9">
    <name type="scientific">Strongylus vulgaris</name>
    <name type="common">Blood worm</name>
    <dbReference type="NCBI Taxonomy" id="40348"/>
    <lineage>
        <taxon>Eukaryota</taxon>
        <taxon>Metazoa</taxon>
        <taxon>Ecdysozoa</taxon>
        <taxon>Nematoda</taxon>
        <taxon>Chromadorea</taxon>
        <taxon>Rhabditida</taxon>
        <taxon>Rhabditina</taxon>
        <taxon>Rhabditomorpha</taxon>
        <taxon>Strongyloidea</taxon>
        <taxon>Strongylidae</taxon>
        <taxon>Strongylus</taxon>
    </lineage>
</organism>
<sequence>MLKKENVTYAKTYLVKGAINFICFIHLCAFSQIVISSLRNYFDYNRANLHFQLAVTAICLFVILPLTLVGTVLGRNMSGQGDYPCRVNAVPRPIPDKKWFVQPWLIVLMGGVLPFGSIFIEMYFIFTSFWAYKIYYVYGFMLLVTIILAIVTVCVTIVCCYFLLNAEDYRWWVLCIQALQFCSYCKS</sequence>
<feature type="transmembrane region" description="Helical" evidence="7">
    <location>
        <begin position="12"/>
        <end position="33"/>
    </location>
</feature>
<protein>
    <recommendedName>
        <fullName evidence="7">Transmembrane 9 superfamily member</fullName>
    </recommendedName>
</protein>
<keyword evidence="9" id="KW-1185">Reference proteome</keyword>
<keyword evidence="5 7" id="KW-1133">Transmembrane helix</keyword>
<feature type="transmembrane region" description="Helical" evidence="7">
    <location>
        <begin position="104"/>
        <end position="126"/>
    </location>
</feature>
<evidence type="ECO:0000256" key="2">
    <source>
        <dbReference type="ARBA" id="ARBA00005227"/>
    </source>
</evidence>
<comment type="subcellular location">
    <subcellularLocation>
        <location evidence="1">Membrane</location>
        <topology evidence="1">Multi-pass membrane protein</topology>
    </subcellularLocation>
</comment>
<feature type="transmembrane region" description="Helical" evidence="7">
    <location>
        <begin position="53"/>
        <end position="73"/>
    </location>
</feature>
<keyword evidence="4" id="KW-0732">Signal</keyword>
<proteinExistence type="inferred from homology"/>
<reference evidence="8 9" key="1">
    <citation type="submission" date="2018-11" db="EMBL/GenBank/DDBJ databases">
        <authorList>
            <consortium name="Pathogen Informatics"/>
        </authorList>
    </citation>
    <scope>NUCLEOTIDE SEQUENCE [LARGE SCALE GENOMIC DNA]</scope>
</reference>
<dbReference type="PANTHER" id="PTHR10766">
    <property type="entry name" value="TRANSMEMBRANE 9 SUPERFAMILY PROTEIN"/>
    <property type="match status" value="1"/>
</dbReference>
<dbReference type="Proteomes" id="UP000270094">
    <property type="component" value="Unassembled WGS sequence"/>
</dbReference>
<evidence type="ECO:0000256" key="7">
    <source>
        <dbReference type="RuleBase" id="RU363079"/>
    </source>
</evidence>
<keyword evidence="6 7" id="KW-0472">Membrane</keyword>
<keyword evidence="3 7" id="KW-0812">Transmembrane</keyword>
<dbReference type="Pfam" id="PF02990">
    <property type="entry name" value="EMP70"/>
    <property type="match status" value="1"/>
</dbReference>
<gene>
    <name evidence="8" type="ORF">SVUK_LOCUS15945</name>
</gene>
<evidence type="ECO:0000256" key="6">
    <source>
        <dbReference type="ARBA" id="ARBA00023136"/>
    </source>
</evidence>
<evidence type="ECO:0000313" key="8">
    <source>
        <dbReference type="EMBL" id="VDM80947.1"/>
    </source>
</evidence>
<feature type="transmembrane region" description="Helical" evidence="7">
    <location>
        <begin position="138"/>
        <end position="164"/>
    </location>
</feature>
<dbReference type="GO" id="GO:0016020">
    <property type="term" value="C:membrane"/>
    <property type="evidence" value="ECO:0007669"/>
    <property type="project" value="UniProtKB-SubCell"/>
</dbReference>
<evidence type="ECO:0000256" key="3">
    <source>
        <dbReference type="ARBA" id="ARBA00022692"/>
    </source>
</evidence>
<dbReference type="AlphaFoldDB" id="A0A3P7JXE0"/>
<comment type="similarity">
    <text evidence="2 7">Belongs to the nonaspanin (TM9SF) (TC 9.A.2) family.</text>
</comment>
<evidence type="ECO:0000256" key="1">
    <source>
        <dbReference type="ARBA" id="ARBA00004141"/>
    </source>
</evidence>
<evidence type="ECO:0000313" key="9">
    <source>
        <dbReference type="Proteomes" id="UP000270094"/>
    </source>
</evidence>
<comment type="caution">
    <text evidence="7">Lacks conserved residue(s) required for the propagation of feature annotation.</text>
</comment>
<dbReference type="OrthoDB" id="1666796at2759"/>
<dbReference type="GO" id="GO:0072657">
    <property type="term" value="P:protein localization to membrane"/>
    <property type="evidence" value="ECO:0007669"/>
    <property type="project" value="TreeGrafter"/>
</dbReference>
<dbReference type="PANTHER" id="PTHR10766:SF41">
    <property type="entry name" value="TRANSMEMBRANE 9 SUPERFAMILY MEMBER 3"/>
    <property type="match status" value="1"/>
</dbReference>
<evidence type="ECO:0000256" key="5">
    <source>
        <dbReference type="ARBA" id="ARBA00022989"/>
    </source>
</evidence>
<dbReference type="EMBL" id="UYYB01110828">
    <property type="protein sequence ID" value="VDM80947.1"/>
    <property type="molecule type" value="Genomic_DNA"/>
</dbReference>
<dbReference type="InterPro" id="IPR004240">
    <property type="entry name" value="EMP70"/>
</dbReference>